<dbReference type="InterPro" id="IPR027095">
    <property type="entry name" value="Golgin-45"/>
</dbReference>
<evidence type="ECO:0000313" key="2">
    <source>
        <dbReference type="EMBL" id="KAL3389317.1"/>
    </source>
</evidence>
<evidence type="ECO:0008006" key="4">
    <source>
        <dbReference type="Google" id="ProtNLM"/>
    </source>
</evidence>
<protein>
    <recommendedName>
        <fullName evidence="4">Golgin-45</fullName>
    </recommendedName>
</protein>
<feature type="coiled-coil region" evidence="1">
    <location>
        <begin position="176"/>
        <end position="210"/>
    </location>
</feature>
<keyword evidence="1" id="KW-0175">Coiled coil</keyword>
<gene>
    <name evidence="2" type="ORF">TKK_015563</name>
</gene>
<name>A0ABD2W888_9HYME</name>
<accession>A0ABD2W888</accession>
<evidence type="ECO:0000313" key="3">
    <source>
        <dbReference type="Proteomes" id="UP001627154"/>
    </source>
</evidence>
<sequence length="452" mass="50550">MTEEIINTFSISRKNSNRSMSSNVSQDNIRTLTCPKRTEGDGMEFVNPDKFTDSIDKSIKIRLGEALIYHPTNLKQQVSTPPITPTGQIVNLVPKNHIRRDKQILHPLKIKEPKFVPYEPYKAAINPIVPIEKMTKKVKSKKNNLDINVMVSQLAQLKTEEIKKNSINLKAYASIDAESNEFNKQLEDEVQRLKEENTQLENQLKFQAQVNGELKNLLVAAVGEDLQTRVNLLTEDKLQLAQALLNSANHLSTHQEQTEWLAGQCEVWRSKFLASSLMVEELAKWKAALHQRTSELNGIIGKLLEEHSSVRDTSLKTFRNLSILRENFDPIGAARGPELLSTNVMDLTNKCQQLSESLKTQLLSGMENIILKKEVNTDGLETKTISEKKAEQLLQTPALLMSCYQDVACSAVMGAATAVGSRKFSNACNNPEMCSVPGFACCGQCTGEIKQI</sequence>
<dbReference type="AlphaFoldDB" id="A0ABD2W888"/>
<dbReference type="PANTHER" id="PTHR13066">
    <property type="entry name" value="BASIC LEUCINE ZIPPER NUCLEAR FACTOR 1 BLZF1 PROTEIN"/>
    <property type="match status" value="1"/>
</dbReference>
<comment type="caution">
    <text evidence="2">The sequence shown here is derived from an EMBL/GenBank/DDBJ whole genome shotgun (WGS) entry which is preliminary data.</text>
</comment>
<organism evidence="2 3">
    <name type="scientific">Trichogramma kaykai</name>
    <dbReference type="NCBI Taxonomy" id="54128"/>
    <lineage>
        <taxon>Eukaryota</taxon>
        <taxon>Metazoa</taxon>
        <taxon>Ecdysozoa</taxon>
        <taxon>Arthropoda</taxon>
        <taxon>Hexapoda</taxon>
        <taxon>Insecta</taxon>
        <taxon>Pterygota</taxon>
        <taxon>Neoptera</taxon>
        <taxon>Endopterygota</taxon>
        <taxon>Hymenoptera</taxon>
        <taxon>Apocrita</taxon>
        <taxon>Proctotrupomorpha</taxon>
        <taxon>Chalcidoidea</taxon>
        <taxon>Trichogrammatidae</taxon>
        <taxon>Trichogramma</taxon>
    </lineage>
</organism>
<dbReference type="Proteomes" id="UP001627154">
    <property type="component" value="Unassembled WGS sequence"/>
</dbReference>
<dbReference type="EMBL" id="JBJJXI010000123">
    <property type="protein sequence ID" value="KAL3389317.1"/>
    <property type="molecule type" value="Genomic_DNA"/>
</dbReference>
<proteinExistence type="predicted"/>
<evidence type="ECO:0000256" key="1">
    <source>
        <dbReference type="SAM" id="Coils"/>
    </source>
</evidence>
<reference evidence="2 3" key="1">
    <citation type="journal article" date="2024" name="bioRxiv">
        <title>A reference genome for Trichogramma kaykai: A tiny desert-dwelling parasitoid wasp with competing sex-ratio distorters.</title>
        <authorList>
            <person name="Culotta J."/>
            <person name="Lindsey A.R."/>
        </authorList>
    </citation>
    <scope>NUCLEOTIDE SEQUENCE [LARGE SCALE GENOMIC DNA]</scope>
    <source>
        <strain evidence="2 3">KSX58</strain>
    </source>
</reference>
<dbReference type="PANTHER" id="PTHR13066:SF2">
    <property type="entry name" value="GOLGIN-45"/>
    <property type="match status" value="1"/>
</dbReference>
<keyword evidence="3" id="KW-1185">Reference proteome</keyword>